<reference evidence="1 2" key="1">
    <citation type="journal article" date="2022" name="G3 (Bethesda)">
        <title>Whole-genome sequence and methylome profiling of the almond [Prunus dulcis (Mill.) D.A. Webb] cultivar 'Nonpareil'.</title>
        <authorList>
            <person name="D'Amico-Willman K.M."/>
            <person name="Ouma W.Z."/>
            <person name="Meulia T."/>
            <person name="Sideli G.M."/>
            <person name="Gradziel T.M."/>
            <person name="Fresnedo-Ramirez J."/>
        </authorList>
    </citation>
    <scope>NUCLEOTIDE SEQUENCE [LARGE SCALE GENOMIC DNA]</scope>
    <source>
        <strain evidence="1">Clone GOH B32 T37-40</strain>
    </source>
</reference>
<accession>A0AAD4W2S6</accession>
<gene>
    <name evidence="1" type="ORF">L3X38_025411</name>
</gene>
<proteinExistence type="predicted"/>
<evidence type="ECO:0000313" key="1">
    <source>
        <dbReference type="EMBL" id="KAI5335278.1"/>
    </source>
</evidence>
<dbReference type="AlphaFoldDB" id="A0AAD4W2S6"/>
<dbReference type="EMBL" id="JAJFAZ020000004">
    <property type="protein sequence ID" value="KAI5335278.1"/>
    <property type="molecule type" value="Genomic_DNA"/>
</dbReference>
<name>A0AAD4W2S6_PRUDU</name>
<protein>
    <submittedName>
        <fullName evidence="1">Uncharacterized protein</fullName>
    </submittedName>
</protein>
<comment type="caution">
    <text evidence="1">The sequence shown here is derived from an EMBL/GenBank/DDBJ whole genome shotgun (WGS) entry which is preliminary data.</text>
</comment>
<dbReference type="Proteomes" id="UP001054821">
    <property type="component" value="Chromosome 4"/>
</dbReference>
<sequence length="91" mass="10013">MQGVDQPAYRDPPLPEHVANFRLYALSNQSKILRAQPFSRTSNSPTLDQGVQGLRGGVSIIEITSVEEIMRKRLVCGGNTVVKSKGKTQMD</sequence>
<organism evidence="1 2">
    <name type="scientific">Prunus dulcis</name>
    <name type="common">Almond</name>
    <name type="synonym">Amygdalus dulcis</name>
    <dbReference type="NCBI Taxonomy" id="3755"/>
    <lineage>
        <taxon>Eukaryota</taxon>
        <taxon>Viridiplantae</taxon>
        <taxon>Streptophyta</taxon>
        <taxon>Embryophyta</taxon>
        <taxon>Tracheophyta</taxon>
        <taxon>Spermatophyta</taxon>
        <taxon>Magnoliopsida</taxon>
        <taxon>eudicotyledons</taxon>
        <taxon>Gunneridae</taxon>
        <taxon>Pentapetalae</taxon>
        <taxon>rosids</taxon>
        <taxon>fabids</taxon>
        <taxon>Rosales</taxon>
        <taxon>Rosaceae</taxon>
        <taxon>Amygdaloideae</taxon>
        <taxon>Amygdaleae</taxon>
        <taxon>Prunus</taxon>
    </lineage>
</organism>
<evidence type="ECO:0000313" key="2">
    <source>
        <dbReference type="Proteomes" id="UP001054821"/>
    </source>
</evidence>
<keyword evidence="2" id="KW-1185">Reference proteome</keyword>